<protein>
    <recommendedName>
        <fullName evidence="5">Glycosyltransferase</fullName>
        <ecNumber evidence="5">2.4.1.-</ecNumber>
    </recommendedName>
</protein>
<dbReference type="PROSITE" id="PS00375">
    <property type="entry name" value="UDPGT"/>
    <property type="match status" value="1"/>
</dbReference>
<evidence type="ECO:0000256" key="3">
    <source>
        <dbReference type="ARBA" id="ARBA00022679"/>
    </source>
</evidence>
<dbReference type="EMBL" id="JBJUIK010000001">
    <property type="protein sequence ID" value="KAL3538666.1"/>
    <property type="molecule type" value="Genomic_DNA"/>
</dbReference>
<gene>
    <name evidence="6" type="ORF">ACH5RR_002032</name>
</gene>
<dbReference type="GO" id="GO:0035251">
    <property type="term" value="F:UDP-glucosyltransferase activity"/>
    <property type="evidence" value="ECO:0007669"/>
    <property type="project" value="UniProtKB-ARBA"/>
</dbReference>
<name>A0ABD3B5D0_9GENT</name>
<evidence type="ECO:0000256" key="4">
    <source>
        <dbReference type="RuleBase" id="RU003718"/>
    </source>
</evidence>
<dbReference type="FunFam" id="3.40.50.2000:FF:000027">
    <property type="entry name" value="Glycosyltransferase"/>
    <property type="match status" value="1"/>
</dbReference>
<dbReference type="Pfam" id="PF00201">
    <property type="entry name" value="UDPGT"/>
    <property type="match status" value="1"/>
</dbReference>
<dbReference type="InterPro" id="IPR035595">
    <property type="entry name" value="UDP_glycos_trans_CS"/>
</dbReference>
<dbReference type="Gene3D" id="3.40.50.2000">
    <property type="entry name" value="Glycogen Phosphorylase B"/>
    <property type="match status" value="2"/>
</dbReference>
<dbReference type="PANTHER" id="PTHR11926">
    <property type="entry name" value="GLUCOSYL/GLUCURONOSYL TRANSFERASES"/>
    <property type="match status" value="1"/>
</dbReference>
<dbReference type="PANTHER" id="PTHR11926:SF1283">
    <property type="entry name" value="GLYCOSYLTRANSFERASE"/>
    <property type="match status" value="1"/>
</dbReference>
<sequence length="492" mass="55766">MNSTRKPHAVCFPLPAQGHINPMLKLAKLLHFSGFHITFVHTEFNYNRLLESKNSSSSSQNFADDFRFETVADGLRPSNQRGILDLPDLCVAMPVHCKQSFKQLITKLNSSSPDIIPPVSCIVSDGVMSFTLKVAQEFGIPEILFFTPSACGMLGYLQYQELRERGYFPLKDESCLSNGYLDTELDWIPAMKGIQLKDLPSFIQSTNPEDIMFNYNLESVQNALKTGSLILNTFEDLEQAVLDAIRVKFPTLYTIGPLSMLQKQLCGQKLDSIDSSLWKQDMGCIEWLDKKKARSVVYVNYGSLVILTPDQLREFAWGLANSKYSFLWVIRPNLVNGGTEVISHDFLEEIKNRGLLIDWCPQERILGHPSVGGFLTHCGWNSTLESICEGVPMICWPFFGEQPTNCLYICNKWGIGMVIDNNVKRNEVEGLVRELMEGSRGKKMKEKVVEWKEKAERATKPGGTSYSYFNLLVKHLKDNLIPRNLSSFHIHQ</sequence>
<evidence type="ECO:0000313" key="6">
    <source>
        <dbReference type="EMBL" id="KAL3538666.1"/>
    </source>
</evidence>
<evidence type="ECO:0000256" key="2">
    <source>
        <dbReference type="ARBA" id="ARBA00022676"/>
    </source>
</evidence>
<evidence type="ECO:0000313" key="7">
    <source>
        <dbReference type="Proteomes" id="UP001630127"/>
    </source>
</evidence>
<accession>A0ABD3B5D0</accession>
<comment type="similarity">
    <text evidence="1 4">Belongs to the UDP-glycosyltransferase family.</text>
</comment>
<keyword evidence="3 4" id="KW-0808">Transferase</keyword>
<reference evidence="6 7" key="1">
    <citation type="submission" date="2024-11" db="EMBL/GenBank/DDBJ databases">
        <title>A near-complete genome assembly of Cinchona calisaya.</title>
        <authorList>
            <person name="Lian D.C."/>
            <person name="Zhao X.W."/>
            <person name="Wei L."/>
        </authorList>
    </citation>
    <scope>NUCLEOTIDE SEQUENCE [LARGE SCALE GENOMIC DNA]</scope>
    <source>
        <tissue evidence="6">Nenye</tissue>
    </source>
</reference>
<dbReference type="InterPro" id="IPR002213">
    <property type="entry name" value="UDP_glucos_trans"/>
</dbReference>
<evidence type="ECO:0000256" key="5">
    <source>
        <dbReference type="RuleBase" id="RU362057"/>
    </source>
</evidence>
<dbReference type="Proteomes" id="UP001630127">
    <property type="component" value="Unassembled WGS sequence"/>
</dbReference>
<proteinExistence type="inferred from homology"/>
<dbReference type="AlphaFoldDB" id="A0ABD3B5D0"/>
<dbReference type="SUPFAM" id="SSF53756">
    <property type="entry name" value="UDP-Glycosyltransferase/glycogen phosphorylase"/>
    <property type="match status" value="1"/>
</dbReference>
<dbReference type="EC" id="2.4.1.-" evidence="5"/>
<comment type="caution">
    <text evidence="6">The sequence shown here is derived from an EMBL/GenBank/DDBJ whole genome shotgun (WGS) entry which is preliminary data.</text>
</comment>
<dbReference type="FunFam" id="3.40.50.2000:FF:000065">
    <property type="entry name" value="Glycosyltransferase"/>
    <property type="match status" value="1"/>
</dbReference>
<keyword evidence="7" id="KW-1185">Reference proteome</keyword>
<keyword evidence="2 4" id="KW-0328">Glycosyltransferase</keyword>
<organism evidence="6 7">
    <name type="scientific">Cinchona calisaya</name>
    <dbReference type="NCBI Taxonomy" id="153742"/>
    <lineage>
        <taxon>Eukaryota</taxon>
        <taxon>Viridiplantae</taxon>
        <taxon>Streptophyta</taxon>
        <taxon>Embryophyta</taxon>
        <taxon>Tracheophyta</taxon>
        <taxon>Spermatophyta</taxon>
        <taxon>Magnoliopsida</taxon>
        <taxon>eudicotyledons</taxon>
        <taxon>Gunneridae</taxon>
        <taxon>Pentapetalae</taxon>
        <taxon>asterids</taxon>
        <taxon>lamiids</taxon>
        <taxon>Gentianales</taxon>
        <taxon>Rubiaceae</taxon>
        <taxon>Cinchonoideae</taxon>
        <taxon>Cinchoneae</taxon>
        <taxon>Cinchona</taxon>
    </lineage>
</organism>
<dbReference type="CDD" id="cd03784">
    <property type="entry name" value="GT1_Gtf-like"/>
    <property type="match status" value="1"/>
</dbReference>
<evidence type="ECO:0000256" key="1">
    <source>
        <dbReference type="ARBA" id="ARBA00009995"/>
    </source>
</evidence>